<dbReference type="PROSITE" id="PS51257">
    <property type="entry name" value="PROKAR_LIPOPROTEIN"/>
    <property type="match status" value="1"/>
</dbReference>
<dbReference type="SUPFAM" id="SSF74653">
    <property type="entry name" value="TolA/TonB C-terminal domain"/>
    <property type="match status" value="1"/>
</dbReference>
<comment type="caution">
    <text evidence="3">The sequence shown here is derived from an EMBL/GenBank/DDBJ whole genome shotgun (WGS) entry which is preliminary data.</text>
</comment>
<accession>A0ABW8ILD0</accession>
<evidence type="ECO:0000256" key="2">
    <source>
        <dbReference type="SAM" id="SignalP"/>
    </source>
</evidence>
<organism evidence="3 4">
    <name type="scientific">Dyella humi</name>
    <dbReference type="NCBI Taxonomy" id="1770547"/>
    <lineage>
        <taxon>Bacteria</taxon>
        <taxon>Pseudomonadati</taxon>
        <taxon>Pseudomonadota</taxon>
        <taxon>Gammaproteobacteria</taxon>
        <taxon>Lysobacterales</taxon>
        <taxon>Rhodanobacteraceae</taxon>
        <taxon>Dyella</taxon>
    </lineage>
</organism>
<keyword evidence="2" id="KW-0732">Signal</keyword>
<gene>
    <name evidence="3" type="ORF">ISP18_15500</name>
</gene>
<proteinExistence type="predicted"/>
<feature type="compositionally biased region" description="Polar residues" evidence="1">
    <location>
        <begin position="248"/>
        <end position="267"/>
    </location>
</feature>
<protein>
    <submittedName>
        <fullName evidence="3">Energy transducer TonB</fullName>
    </submittedName>
</protein>
<dbReference type="Proteomes" id="UP001620409">
    <property type="component" value="Unassembled WGS sequence"/>
</dbReference>
<evidence type="ECO:0000313" key="4">
    <source>
        <dbReference type="Proteomes" id="UP001620409"/>
    </source>
</evidence>
<evidence type="ECO:0000313" key="3">
    <source>
        <dbReference type="EMBL" id="MFK2856009.1"/>
    </source>
</evidence>
<dbReference type="EMBL" id="JADIKI010000023">
    <property type="protein sequence ID" value="MFK2856009.1"/>
    <property type="molecule type" value="Genomic_DNA"/>
</dbReference>
<keyword evidence="4" id="KW-1185">Reference proteome</keyword>
<feature type="signal peptide" evidence="2">
    <location>
        <begin position="1"/>
        <end position="19"/>
    </location>
</feature>
<dbReference type="RefSeq" id="WP_380013921.1">
    <property type="nucleotide sequence ID" value="NZ_JADIKI010000023.1"/>
</dbReference>
<feature type="chain" id="PRO_5046048952" evidence="2">
    <location>
        <begin position="20"/>
        <end position="281"/>
    </location>
</feature>
<name>A0ABW8ILD0_9GAMM</name>
<feature type="region of interest" description="Disordered" evidence="1">
    <location>
        <begin position="246"/>
        <end position="267"/>
    </location>
</feature>
<reference evidence="3 4" key="1">
    <citation type="submission" date="2020-10" db="EMBL/GenBank/DDBJ databases">
        <title>Phylogeny of dyella-like bacteria.</title>
        <authorList>
            <person name="Fu J."/>
        </authorList>
    </citation>
    <scope>NUCLEOTIDE SEQUENCE [LARGE SCALE GENOMIC DNA]</scope>
    <source>
        <strain evidence="3 4">DHG40</strain>
    </source>
</reference>
<evidence type="ECO:0000256" key="1">
    <source>
        <dbReference type="SAM" id="MobiDB-lite"/>
    </source>
</evidence>
<dbReference type="Gene3D" id="3.30.1150.10">
    <property type="match status" value="1"/>
</dbReference>
<sequence>MKRWIAAALCTLMACVAWAGTSDIRKTAEATMLVTGSIEVAPDGGVYQYTLDRPEKIPPSVVDLIKKSVPGWKFRFAERVDAIQRAKMSLRIVAKPVDDQHDSLRISSANFGDADAHATDHVTYKDRQPPRYPPAAIDARVDGTVFLLLRVNKEGQVEKVAVEQVNLGVYGREAQMHHFRTVLGNAALDAAKSWTYNLPTTGSHVLDPYWDVRVPVNFNLRPANLPQEDTYGKWEPYIPGPRELIPWHQSNPQQSSSDAIPAGSISQADPSLHLTTALDGA</sequence>